<comment type="subunit">
    <text evidence="1">Heterohexamer.</text>
</comment>
<dbReference type="Pfam" id="PF02953">
    <property type="entry name" value="zf-Tim10_DDP"/>
    <property type="match status" value="1"/>
</dbReference>
<dbReference type="GO" id="GO:0015031">
    <property type="term" value="P:protein transport"/>
    <property type="evidence" value="ECO:0007669"/>
    <property type="project" value="UniProtKB-KW"/>
</dbReference>
<comment type="similarity">
    <text evidence="1">Belongs to the small Tim family.</text>
</comment>
<comment type="caution">
    <text evidence="3">The sequence shown here is derived from an EMBL/GenBank/DDBJ whole genome shotgun (WGS) entry which is preliminary data.</text>
</comment>
<dbReference type="OrthoDB" id="344165at2759"/>
<evidence type="ECO:0000256" key="1">
    <source>
        <dbReference type="RuleBase" id="RU367043"/>
    </source>
</evidence>
<dbReference type="InterPro" id="IPR035427">
    <property type="entry name" value="Tim10-like_dom_sf"/>
</dbReference>
<dbReference type="Proteomes" id="UP000187209">
    <property type="component" value="Unassembled WGS sequence"/>
</dbReference>
<keyword evidence="1" id="KW-0811">Translocation</keyword>
<dbReference type="Gene3D" id="1.10.287.810">
    <property type="entry name" value="Mitochondrial import inner membrane translocase subunit tim13 like domains"/>
    <property type="match status" value="1"/>
</dbReference>
<keyword evidence="1" id="KW-0496">Mitochondrion</keyword>
<protein>
    <recommendedName>
        <fullName evidence="1">Mitochondrial import inner membrane translocase subunit</fullName>
    </recommendedName>
</protein>
<proteinExistence type="inferred from homology"/>
<sequence>MRTAVSQAFQQAFIALLVSGQQKACFKLCINKPGSDLSPSEKQCLAMCQDRYQEVFKNTFFRQYQGFLKTVEEESKGHDLE</sequence>
<accession>A0A1R2B7Z7</accession>
<dbReference type="AlphaFoldDB" id="A0A1R2B7Z7"/>
<comment type="function">
    <text evidence="1">Mitochondrial intermembrane chaperone that participates in the import and insertion of some multi-pass transmembrane proteins into the mitochondrial inner membrane. Also required for the transfer of beta-barrel precursors from the TOM complex to the sorting and assembly machinery (SAM complex) of the outer membrane. Acts as a chaperone-like protein that protects the hydrophobic precursors from aggregation and guide them through the mitochondrial intermembrane space.</text>
</comment>
<comment type="subcellular location">
    <subcellularLocation>
        <location evidence="1">Mitochondrion inner membrane</location>
        <topology evidence="1">Peripheral membrane protein</topology>
        <orientation evidence="1">Intermembrane side</orientation>
    </subcellularLocation>
</comment>
<gene>
    <name evidence="3" type="ORF">SteCoe_28536</name>
</gene>
<keyword evidence="1" id="KW-1015">Disulfide bond</keyword>
<keyword evidence="1" id="KW-0999">Mitochondrion inner membrane</keyword>
<evidence type="ECO:0000313" key="4">
    <source>
        <dbReference type="Proteomes" id="UP000187209"/>
    </source>
</evidence>
<organism evidence="3 4">
    <name type="scientific">Stentor coeruleus</name>
    <dbReference type="NCBI Taxonomy" id="5963"/>
    <lineage>
        <taxon>Eukaryota</taxon>
        <taxon>Sar</taxon>
        <taxon>Alveolata</taxon>
        <taxon>Ciliophora</taxon>
        <taxon>Postciliodesmatophora</taxon>
        <taxon>Heterotrichea</taxon>
        <taxon>Heterotrichida</taxon>
        <taxon>Stentoridae</taxon>
        <taxon>Stentor</taxon>
    </lineage>
</organism>
<reference evidence="3 4" key="1">
    <citation type="submission" date="2016-11" db="EMBL/GenBank/DDBJ databases">
        <title>The macronuclear genome of Stentor coeruleus: a giant cell with tiny introns.</title>
        <authorList>
            <person name="Slabodnick M."/>
            <person name="Ruby J.G."/>
            <person name="Reiff S.B."/>
            <person name="Swart E.C."/>
            <person name="Gosai S."/>
            <person name="Prabakaran S."/>
            <person name="Witkowska E."/>
            <person name="Larue G.E."/>
            <person name="Fisher S."/>
            <person name="Freeman R.M."/>
            <person name="Gunawardena J."/>
            <person name="Chu W."/>
            <person name="Stover N.A."/>
            <person name="Gregory B.D."/>
            <person name="Nowacki M."/>
            <person name="Derisi J."/>
            <person name="Roy S.W."/>
            <person name="Marshall W.F."/>
            <person name="Sood P."/>
        </authorList>
    </citation>
    <scope>NUCLEOTIDE SEQUENCE [LARGE SCALE GENOMIC DNA]</scope>
    <source>
        <strain evidence="3">WM001</strain>
    </source>
</reference>
<dbReference type="InterPro" id="IPR004217">
    <property type="entry name" value="Tim10-like"/>
</dbReference>
<name>A0A1R2B7Z7_9CILI</name>
<keyword evidence="1" id="KW-0472">Membrane</keyword>
<keyword evidence="1" id="KW-0813">Transport</keyword>
<comment type="domain">
    <text evidence="1">The twin CX3C motif contains 4 conserved Cys residues that form 2 disulfide bonds in the mitochondrial intermembrane space.</text>
</comment>
<evidence type="ECO:0000313" key="3">
    <source>
        <dbReference type="EMBL" id="OMJ72897.1"/>
    </source>
</evidence>
<dbReference type="SUPFAM" id="SSF144122">
    <property type="entry name" value="Tim10-like"/>
    <property type="match status" value="1"/>
</dbReference>
<keyword evidence="1" id="KW-0143">Chaperone</keyword>
<keyword evidence="1" id="KW-0653">Protein transport</keyword>
<keyword evidence="4" id="KW-1185">Reference proteome</keyword>
<feature type="domain" description="Tim10-like" evidence="2">
    <location>
        <begin position="6"/>
        <end position="56"/>
    </location>
</feature>
<evidence type="ECO:0000259" key="2">
    <source>
        <dbReference type="Pfam" id="PF02953"/>
    </source>
</evidence>
<dbReference type="GO" id="GO:0005743">
    <property type="term" value="C:mitochondrial inner membrane"/>
    <property type="evidence" value="ECO:0007669"/>
    <property type="project" value="UniProtKB-SubCell"/>
</dbReference>
<dbReference type="EMBL" id="MPUH01000864">
    <property type="protein sequence ID" value="OMJ72897.1"/>
    <property type="molecule type" value="Genomic_DNA"/>
</dbReference>